<keyword evidence="1" id="KW-1133">Transmembrane helix</keyword>
<keyword evidence="1" id="KW-0812">Transmembrane</keyword>
<dbReference type="Proteomes" id="UP000245535">
    <property type="component" value="Unassembled WGS sequence"/>
</dbReference>
<dbReference type="EMBL" id="QGDO01000001">
    <property type="protein sequence ID" value="PWJ44864.1"/>
    <property type="molecule type" value="Genomic_DNA"/>
</dbReference>
<dbReference type="AlphaFoldDB" id="A0A315ZJJ9"/>
<reference evidence="2 3" key="1">
    <citation type="submission" date="2018-03" db="EMBL/GenBank/DDBJ databases">
        <title>Genomic Encyclopedia of Archaeal and Bacterial Type Strains, Phase II (KMG-II): from individual species to whole genera.</title>
        <authorList>
            <person name="Goeker M."/>
        </authorList>
    </citation>
    <scope>NUCLEOTIDE SEQUENCE [LARGE SCALE GENOMIC DNA]</scope>
    <source>
        <strain evidence="2 3">DSM 28229</strain>
    </source>
</reference>
<feature type="transmembrane region" description="Helical" evidence="1">
    <location>
        <begin position="49"/>
        <end position="67"/>
    </location>
</feature>
<feature type="transmembrane region" description="Helical" evidence="1">
    <location>
        <begin position="19"/>
        <end position="37"/>
    </location>
</feature>
<feature type="transmembrane region" description="Helical" evidence="1">
    <location>
        <begin position="160"/>
        <end position="181"/>
    </location>
</feature>
<keyword evidence="3" id="KW-1185">Reference proteome</keyword>
<organism evidence="2 3">
    <name type="scientific">Sediminitomix flava</name>
    <dbReference type="NCBI Taxonomy" id="379075"/>
    <lineage>
        <taxon>Bacteria</taxon>
        <taxon>Pseudomonadati</taxon>
        <taxon>Bacteroidota</taxon>
        <taxon>Cytophagia</taxon>
        <taxon>Cytophagales</taxon>
        <taxon>Flammeovirgaceae</taxon>
        <taxon>Sediminitomix</taxon>
    </lineage>
</organism>
<sequence>MILQIENGPEISTSFLDSLMFITVLTMSIAKLLGSLADGVAFHARKYDWWVILWKVILLLIIFNVFWNTRFLIRLEKYGYVGFLYSIIIPLLTYYAAVILVDRNFYHLRKTFFSILFLLQVWTISYVLLFTSEFHIWWNNLIFAVLAITLAFFSKKSRFLFKFCSVIYFLLLLITCTLMALQMKY</sequence>
<evidence type="ECO:0000313" key="2">
    <source>
        <dbReference type="EMBL" id="PWJ44864.1"/>
    </source>
</evidence>
<proteinExistence type="predicted"/>
<evidence type="ECO:0000256" key="1">
    <source>
        <dbReference type="SAM" id="Phobius"/>
    </source>
</evidence>
<accession>A0A315ZJJ9</accession>
<feature type="transmembrane region" description="Helical" evidence="1">
    <location>
        <begin position="136"/>
        <end position="153"/>
    </location>
</feature>
<name>A0A315ZJJ9_SEDFL</name>
<protein>
    <submittedName>
        <fullName evidence="2">Uncharacterized protein</fullName>
    </submittedName>
</protein>
<comment type="caution">
    <text evidence="2">The sequence shown here is derived from an EMBL/GenBank/DDBJ whole genome shotgun (WGS) entry which is preliminary data.</text>
</comment>
<gene>
    <name evidence="2" type="ORF">BC781_1011250</name>
</gene>
<keyword evidence="1" id="KW-0472">Membrane</keyword>
<evidence type="ECO:0000313" key="3">
    <source>
        <dbReference type="Proteomes" id="UP000245535"/>
    </source>
</evidence>
<feature type="transmembrane region" description="Helical" evidence="1">
    <location>
        <begin position="112"/>
        <end position="130"/>
    </location>
</feature>
<feature type="transmembrane region" description="Helical" evidence="1">
    <location>
        <begin position="79"/>
        <end position="100"/>
    </location>
</feature>